<dbReference type="EMBL" id="DSEC01000428">
    <property type="protein sequence ID" value="HER44013.1"/>
    <property type="molecule type" value="Genomic_DNA"/>
</dbReference>
<feature type="region of interest" description="Disordered" evidence="2">
    <location>
        <begin position="1035"/>
        <end position="1064"/>
    </location>
</feature>
<dbReference type="InterPro" id="IPR028994">
    <property type="entry name" value="Integrin_alpha_N"/>
</dbReference>
<dbReference type="InterPro" id="IPR036116">
    <property type="entry name" value="FN3_sf"/>
</dbReference>
<sequence length="1232" mass="134212">MRLLSCVSALAAILILLPLADVSGETISLKMTVDTADIRFFDTDGGRVRVAVDGFEYTNYLEFPAIPYRLVNLLLPQGEIVSSYDLRVLESILVDESVDLEPFEGDLLEDGTRAGIVAAPSEAAGDGSLFPRWNVLHVGSNDYRGYRIATFAVYPFRYDLSSGRLTLDRDLELVVETEPSPGGNGGAARLRAVRGFRRQSESDVRAMVENPAAASTYLFDDVEVDDEDRGYLPSYLPSLEGSGVSYVIVTNEEMAPVFERLARWKTMKGVPAVVRTVEWIEQNYRAGADRAESIRNFIQDAYALWGVEWVLLGGDTSVIPARYGYASFYTGESIPTDMYYSCLDGSWNADGDSLWGEAYHSYYDKGDQVDLYSDVYVGRLPVDGYLEAEIIVDKILDYSRPVETRSKGKFLILGEVIFPATYTPGDPIFLDGAELGEYIYEQHLQGNPAIAVDRQYESYAAYPGSIPLTRSSALDSMNAGTNHVVHLGHGYAYNMSVGTGSILNVDADNLSNGDGTFAMYLMNCTNAAFDMKCLAEYFLLNDEGGAFAVTGSSRSSFPSASVPYMNNYYELMYGQGVVQLGRCHTKSREPFTPAAVSETADRWTHFIYNYLGDPELSIYLWEPAEFSVSRPAAAVFGANDITIEVQSEGAPFDSALVCLYKEGDDYAYGLTDQNGSITFSGYLCREAGHIYVTVSAANHAPHIDSIQVVDEPNPYLRYDSAVILDDIVGNGDGVLDAGETAACYVKLHNTGQGDAEKLYAILRTNETSVAVLDSISTFPDIESGATSAAVGGFIFSVDASASDRQQLEFDLSVRDSTGGSWEETFAVVAHAPEIELYVNTMSDEPPYGDGDGVIESNEEFLLNIGVKNFGTGAAHGLVGEIGNASSNIQIVDGVSNYADIPLLGAGYGDGFVLRESNIFSVNTMDLTLTDAYGREFTKRMELRKPAPPHHLFLDASFGPTEIHVTWDPPDSTESYRYRVYHSLIEGGPYETATNDLVFHTLFDDCGLEPSSIYYFIVTAVDSCGNESAPCQEISISTSPPQLAGWPNRLSRESSSSPKISDIDGDSHPDVVIGAEYVYAFHGDGLEIRDGDDQPVTWGILNTEGDNFTASVALVEIDNVAGSEIVGASWAQKKIYVFDHDGNTLAGWPQSTRDLCWASPVAGDLDGDGDPEIFAFDIGGTLYAWHHDGTEVRDGDGDPLTNGPFFCRSSSDTLGWHTSTPALADIDDDGLQE</sequence>
<feature type="domain" description="Fibronectin type-III" evidence="3">
    <location>
        <begin position="944"/>
        <end position="1040"/>
    </location>
</feature>
<proteinExistence type="predicted"/>
<feature type="non-terminal residue" evidence="4">
    <location>
        <position position="1232"/>
    </location>
</feature>
<dbReference type="Gene3D" id="3.40.50.1460">
    <property type="match status" value="1"/>
</dbReference>
<dbReference type="Proteomes" id="UP000886069">
    <property type="component" value="Unassembled WGS sequence"/>
</dbReference>
<dbReference type="InterPro" id="IPR001769">
    <property type="entry name" value="Gingipain"/>
</dbReference>
<dbReference type="InterPro" id="IPR003961">
    <property type="entry name" value="FN3_dom"/>
</dbReference>
<dbReference type="SUPFAM" id="SSF52129">
    <property type="entry name" value="Caspase-like"/>
    <property type="match status" value="1"/>
</dbReference>
<dbReference type="AlphaFoldDB" id="A0A7V2F3Y8"/>
<dbReference type="CDD" id="cd00063">
    <property type="entry name" value="FN3"/>
    <property type="match status" value="1"/>
</dbReference>
<dbReference type="Pfam" id="PF01364">
    <property type="entry name" value="Peptidase_C25"/>
    <property type="match status" value="1"/>
</dbReference>
<comment type="caution">
    <text evidence="4">The sequence shown here is derived from an EMBL/GenBank/DDBJ whole genome shotgun (WGS) entry which is preliminary data.</text>
</comment>
<dbReference type="Gene3D" id="2.60.40.10">
    <property type="entry name" value="Immunoglobulins"/>
    <property type="match status" value="2"/>
</dbReference>
<protein>
    <recommendedName>
        <fullName evidence="3">Fibronectin type-III domain-containing protein</fullName>
    </recommendedName>
</protein>
<gene>
    <name evidence="4" type="ORF">ENO08_06100</name>
</gene>
<dbReference type="GO" id="GO:0006508">
    <property type="term" value="P:proteolysis"/>
    <property type="evidence" value="ECO:0007669"/>
    <property type="project" value="InterPro"/>
</dbReference>
<reference evidence="4" key="1">
    <citation type="journal article" date="2020" name="mSystems">
        <title>Genome- and Community-Level Interaction Insights into Carbon Utilization and Element Cycling Functions of Hydrothermarchaeota in Hydrothermal Sediment.</title>
        <authorList>
            <person name="Zhou Z."/>
            <person name="Liu Y."/>
            <person name="Xu W."/>
            <person name="Pan J."/>
            <person name="Luo Z.H."/>
            <person name="Li M."/>
        </authorList>
    </citation>
    <scope>NUCLEOTIDE SEQUENCE [LARGE SCALE GENOMIC DNA]</scope>
    <source>
        <strain evidence="4">SpSt-1233</strain>
    </source>
</reference>
<dbReference type="GO" id="GO:0008234">
    <property type="term" value="F:cysteine-type peptidase activity"/>
    <property type="evidence" value="ECO:0007669"/>
    <property type="project" value="InterPro"/>
</dbReference>
<dbReference type="Gene3D" id="3.40.50.10390">
    <property type="entry name" value="Gingipain r, domain 1"/>
    <property type="match status" value="1"/>
</dbReference>
<evidence type="ECO:0000256" key="2">
    <source>
        <dbReference type="SAM" id="MobiDB-lite"/>
    </source>
</evidence>
<accession>A0A7V2F3Y8</accession>
<keyword evidence="1" id="KW-0732">Signal</keyword>
<evidence type="ECO:0000313" key="4">
    <source>
        <dbReference type="EMBL" id="HER44013.1"/>
    </source>
</evidence>
<organism evidence="4">
    <name type="scientific">Eiseniibacteriota bacterium</name>
    <dbReference type="NCBI Taxonomy" id="2212470"/>
    <lineage>
        <taxon>Bacteria</taxon>
        <taxon>Candidatus Eiseniibacteriota</taxon>
    </lineage>
</organism>
<evidence type="ECO:0000259" key="3">
    <source>
        <dbReference type="PROSITE" id="PS50853"/>
    </source>
</evidence>
<dbReference type="SUPFAM" id="SSF49265">
    <property type="entry name" value="Fibronectin type III"/>
    <property type="match status" value="1"/>
</dbReference>
<dbReference type="InterPro" id="IPR013783">
    <property type="entry name" value="Ig-like_fold"/>
</dbReference>
<name>A0A7V2F3Y8_UNCEI</name>
<dbReference type="InterPro" id="IPR038490">
    <property type="entry name" value="Gingipain_propep_sf"/>
</dbReference>
<dbReference type="InterPro" id="IPR029030">
    <property type="entry name" value="Caspase-like_dom_sf"/>
</dbReference>
<dbReference type="PROSITE" id="PS50853">
    <property type="entry name" value="FN3"/>
    <property type="match status" value="1"/>
</dbReference>
<dbReference type="InterPro" id="IPR029031">
    <property type="entry name" value="Gingipain_N_sf"/>
</dbReference>
<evidence type="ECO:0000256" key="1">
    <source>
        <dbReference type="ARBA" id="ARBA00022729"/>
    </source>
</evidence>
<dbReference type="SUPFAM" id="SSF69318">
    <property type="entry name" value="Integrin alpha N-terminal domain"/>
    <property type="match status" value="1"/>
</dbReference>
<dbReference type="Gene3D" id="2.60.40.3800">
    <property type="match status" value="1"/>
</dbReference>
<dbReference type="SMART" id="SM00060">
    <property type="entry name" value="FN3"/>
    <property type="match status" value="1"/>
</dbReference>